<proteinExistence type="predicted"/>
<sequence>MTADPRATAFVSNQTVTENASSLESWATIALRGISHRRTAFQAVSERHA</sequence>
<name>A0ABP9VLC7_9BACT</name>
<dbReference type="Proteomes" id="UP001416858">
    <property type="component" value="Unassembled WGS sequence"/>
</dbReference>
<keyword evidence="2" id="KW-1185">Reference proteome</keyword>
<evidence type="ECO:0000313" key="2">
    <source>
        <dbReference type="Proteomes" id="UP001416858"/>
    </source>
</evidence>
<reference evidence="1 2" key="1">
    <citation type="submission" date="2024-02" db="EMBL/GenBank/DDBJ databases">
        <title>Rhodopirellula caenicola NBRC 110016.</title>
        <authorList>
            <person name="Ichikawa N."/>
            <person name="Katano-Makiyama Y."/>
            <person name="Hidaka K."/>
        </authorList>
    </citation>
    <scope>NUCLEOTIDE SEQUENCE [LARGE SCALE GENOMIC DNA]</scope>
    <source>
        <strain evidence="1 2">NBRC 110016</strain>
    </source>
</reference>
<evidence type="ECO:0000313" key="1">
    <source>
        <dbReference type="EMBL" id="GAA5506010.1"/>
    </source>
</evidence>
<organism evidence="1 2">
    <name type="scientific">Novipirellula caenicola</name>
    <dbReference type="NCBI Taxonomy" id="1536901"/>
    <lineage>
        <taxon>Bacteria</taxon>
        <taxon>Pseudomonadati</taxon>
        <taxon>Planctomycetota</taxon>
        <taxon>Planctomycetia</taxon>
        <taxon>Pirellulales</taxon>
        <taxon>Pirellulaceae</taxon>
        <taxon>Novipirellula</taxon>
    </lineage>
</organism>
<accession>A0ABP9VLC7</accession>
<dbReference type="EMBL" id="BAABRO010000002">
    <property type="protein sequence ID" value="GAA5506010.1"/>
    <property type="molecule type" value="Genomic_DNA"/>
</dbReference>
<gene>
    <name evidence="1" type="ORF">Rcae01_01460</name>
</gene>
<protein>
    <submittedName>
        <fullName evidence="1">Uncharacterized protein</fullName>
    </submittedName>
</protein>
<comment type="caution">
    <text evidence="1">The sequence shown here is derived from an EMBL/GenBank/DDBJ whole genome shotgun (WGS) entry which is preliminary data.</text>
</comment>